<name>A0A0L6V4F6_9BASI</name>
<feature type="signal peptide" evidence="1">
    <location>
        <begin position="1"/>
        <end position="20"/>
    </location>
</feature>
<keyword evidence="1" id="KW-0732">Signal</keyword>
<organism evidence="2 3">
    <name type="scientific">Puccinia sorghi</name>
    <dbReference type="NCBI Taxonomy" id="27349"/>
    <lineage>
        <taxon>Eukaryota</taxon>
        <taxon>Fungi</taxon>
        <taxon>Dikarya</taxon>
        <taxon>Basidiomycota</taxon>
        <taxon>Pucciniomycotina</taxon>
        <taxon>Pucciniomycetes</taxon>
        <taxon>Pucciniales</taxon>
        <taxon>Pucciniaceae</taxon>
        <taxon>Puccinia</taxon>
    </lineage>
</organism>
<proteinExistence type="predicted"/>
<evidence type="ECO:0000313" key="3">
    <source>
        <dbReference type="Proteomes" id="UP000037035"/>
    </source>
</evidence>
<dbReference type="EMBL" id="LAVV01007712">
    <property type="protein sequence ID" value="KNZ55025.1"/>
    <property type="molecule type" value="Genomic_DNA"/>
</dbReference>
<feature type="chain" id="PRO_5005567800" evidence="1">
    <location>
        <begin position="21"/>
        <end position="87"/>
    </location>
</feature>
<dbReference type="AlphaFoldDB" id="A0A0L6V4F6"/>
<gene>
    <name evidence="2" type="ORF">VP01_278g5</name>
</gene>
<protein>
    <submittedName>
        <fullName evidence="2">Putative signal peptide protein</fullName>
    </submittedName>
</protein>
<accession>A0A0L6V4F6</accession>
<evidence type="ECO:0000256" key="1">
    <source>
        <dbReference type="SAM" id="SignalP"/>
    </source>
</evidence>
<dbReference type="VEuPathDB" id="FungiDB:VP01_278g5"/>
<reference evidence="2 3" key="1">
    <citation type="submission" date="2015-08" db="EMBL/GenBank/DDBJ databases">
        <title>Next Generation Sequencing and Analysis of the Genome of Puccinia sorghi L Schw, the Causal Agent of Maize Common Rust.</title>
        <authorList>
            <person name="Rochi L."/>
            <person name="Burguener G."/>
            <person name="Darino M."/>
            <person name="Turjanski A."/>
            <person name="Kreff E."/>
            <person name="Dieguez M.J."/>
            <person name="Sacco F."/>
        </authorList>
    </citation>
    <scope>NUCLEOTIDE SEQUENCE [LARGE SCALE GENOMIC DNA]</scope>
    <source>
        <strain evidence="2 3">RO10H11247</strain>
    </source>
</reference>
<keyword evidence="3" id="KW-1185">Reference proteome</keyword>
<sequence length="87" mass="9826">MRNPQWKIFLACEMMLFVLAELPARQASGIKMRKRMILDNTKELTSSVQQATHHDPINPGLPHTPQDLTLAVHQPPMHNAAYGSPQE</sequence>
<dbReference type="Proteomes" id="UP000037035">
    <property type="component" value="Unassembled WGS sequence"/>
</dbReference>
<comment type="caution">
    <text evidence="2">The sequence shown here is derived from an EMBL/GenBank/DDBJ whole genome shotgun (WGS) entry which is preliminary data.</text>
</comment>
<evidence type="ECO:0000313" key="2">
    <source>
        <dbReference type="EMBL" id="KNZ55025.1"/>
    </source>
</evidence>